<protein>
    <recommendedName>
        <fullName evidence="6">ADP-dependent (S)-NAD(P)H-hydrate dehydratase</fullName>
        <ecNumber evidence="6">4.2.1.136</ecNumber>
    </recommendedName>
    <alternativeName>
        <fullName evidence="6">ADP-dependent NAD(P)HX dehydratase</fullName>
    </alternativeName>
</protein>
<dbReference type="AlphaFoldDB" id="A0A859DPD8"/>
<evidence type="ECO:0000313" key="10">
    <source>
        <dbReference type="Proteomes" id="UP000501316"/>
    </source>
</evidence>
<evidence type="ECO:0000256" key="6">
    <source>
        <dbReference type="HAMAP-Rule" id="MF_01965"/>
    </source>
</evidence>
<reference evidence="10 11" key="1">
    <citation type="submission" date="2019-11" db="EMBL/GenBank/DDBJ databases">
        <authorList>
            <person name="Ren C."/>
            <person name="Wang H."/>
            <person name="Xu Y."/>
        </authorList>
    </citation>
    <scope>NUCLEOTIDE SEQUENCE [LARGE SCALE GENOMIC DNA]</scope>
    <source>
        <strain evidence="11">JNU-WLY1368</strain>
        <strain evidence="8 10">LBM 19010</strain>
    </source>
</reference>
<proteinExistence type="inferred from homology"/>
<evidence type="ECO:0000256" key="3">
    <source>
        <dbReference type="ARBA" id="ARBA00022857"/>
    </source>
</evidence>
<dbReference type="HAMAP" id="MF_01965">
    <property type="entry name" value="NADHX_dehydratase"/>
    <property type="match status" value="1"/>
</dbReference>
<keyword evidence="11" id="KW-1185">Reference proteome</keyword>
<dbReference type="InterPro" id="IPR029056">
    <property type="entry name" value="Ribokinase-like"/>
</dbReference>
<keyword evidence="3 6" id="KW-0521">NADP</keyword>
<feature type="domain" description="YjeF C-terminal" evidence="7">
    <location>
        <begin position="5"/>
        <end position="278"/>
    </location>
</feature>
<feature type="binding site" evidence="6">
    <location>
        <position position="219"/>
    </location>
    <ligand>
        <name>(6S)-NADPHX</name>
        <dbReference type="ChEBI" id="CHEBI:64076"/>
    </ligand>
</feature>
<comment type="catalytic activity">
    <reaction evidence="6">
        <text>(6S)-NADPHX + ADP = AMP + phosphate + NADPH + H(+)</text>
        <dbReference type="Rhea" id="RHEA:32235"/>
        <dbReference type="ChEBI" id="CHEBI:15378"/>
        <dbReference type="ChEBI" id="CHEBI:43474"/>
        <dbReference type="ChEBI" id="CHEBI:57783"/>
        <dbReference type="ChEBI" id="CHEBI:64076"/>
        <dbReference type="ChEBI" id="CHEBI:456215"/>
        <dbReference type="ChEBI" id="CHEBI:456216"/>
        <dbReference type="EC" id="4.2.1.136"/>
    </reaction>
</comment>
<dbReference type="Pfam" id="PF01256">
    <property type="entry name" value="Carb_kinase"/>
    <property type="match status" value="1"/>
</dbReference>
<dbReference type="PANTHER" id="PTHR12592">
    <property type="entry name" value="ATP-DEPENDENT (S)-NAD(P)H-HYDRATE DEHYDRATASE FAMILY MEMBER"/>
    <property type="match status" value="1"/>
</dbReference>
<dbReference type="PANTHER" id="PTHR12592:SF0">
    <property type="entry name" value="ATP-DEPENDENT (S)-NAD(P)H-HYDRATE DEHYDRATASE"/>
    <property type="match status" value="1"/>
</dbReference>
<keyword evidence="4 6" id="KW-0520">NAD</keyword>
<feature type="binding site" evidence="6">
    <location>
        <position position="152"/>
    </location>
    <ligand>
        <name>(6S)-NADPHX</name>
        <dbReference type="ChEBI" id="CHEBI:64076"/>
    </ligand>
</feature>
<feature type="binding site" evidence="6">
    <location>
        <position position="40"/>
    </location>
    <ligand>
        <name>(6S)-NADPHX</name>
        <dbReference type="ChEBI" id="CHEBI:64076"/>
    </ligand>
</feature>
<evidence type="ECO:0000313" key="11">
    <source>
        <dbReference type="Proteomes" id="UP000509623"/>
    </source>
</evidence>
<name>A0A859DPD8_9FIRM</name>
<dbReference type="GO" id="GO:0052856">
    <property type="term" value="F:NAD(P)HX epimerase activity"/>
    <property type="evidence" value="ECO:0007669"/>
    <property type="project" value="TreeGrafter"/>
</dbReference>
<comment type="similarity">
    <text evidence="6">Belongs to the NnrD/CARKD family.</text>
</comment>
<feature type="binding site" evidence="6">
    <location>
        <position position="103"/>
    </location>
    <ligand>
        <name>(6S)-NADPHX</name>
        <dbReference type="ChEBI" id="CHEBI:64076"/>
    </ligand>
</feature>
<dbReference type="GO" id="GO:0052855">
    <property type="term" value="F:ADP-dependent NAD(P)H-hydrate dehydratase activity"/>
    <property type="evidence" value="ECO:0007669"/>
    <property type="project" value="UniProtKB-UniRule"/>
</dbReference>
<comment type="catalytic activity">
    <reaction evidence="6">
        <text>(6S)-NADHX + ADP = AMP + phosphate + NADH + H(+)</text>
        <dbReference type="Rhea" id="RHEA:32223"/>
        <dbReference type="ChEBI" id="CHEBI:15378"/>
        <dbReference type="ChEBI" id="CHEBI:43474"/>
        <dbReference type="ChEBI" id="CHEBI:57945"/>
        <dbReference type="ChEBI" id="CHEBI:64074"/>
        <dbReference type="ChEBI" id="CHEBI:456215"/>
        <dbReference type="ChEBI" id="CHEBI:456216"/>
        <dbReference type="EC" id="4.2.1.136"/>
    </reaction>
</comment>
<dbReference type="InterPro" id="IPR000631">
    <property type="entry name" value="CARKD"/>
</dbReference>
<evidence type="ECO:0000313" key="9">
    <source>
        <dbReference type="EMBL" id="QKO29913.1"/>
    </source>
</evidence>
<comment type="function">
    <text evidence="6">Catalyzes the dehydration of the S-form of NAD(P)HX at the expense of ADP, which is converted to AMP. Together with NAD(P)HX epimerase, which catalyzes the epimerization of the S- and R-forms, the enzyme allows the repair of both epimers of NAD(P)HX, a damaged form of NAD(P)H that is a result of enzymatic or heat-dependent hydration.</text>
</comment>
<evidence type="ECO:0000256" key="4">
    <source>
        <dbReference type="ARBA" id="ARBA00023027"/>
    </source>
</evidence>
<comment type="subunit">
    <text evidence="6">Homotetramer.</text>
</comment>
<keyword evidence="1 6" id="KW-0547">Nucleotide-binding</keyword>
<keyword evidence="5 6" id="KW-0456">Lyase</keyword>
<dbReference type="CDD" id="cd01171">
    <property type="entry name" value="YXKO-related"/>
    <property type="match status" value="1"/>
</dbReference>
<comment type="cofactor">
    <cofactor evidence="6">
        <name>Mg(2+)</name>
        <dbReference type="ChEBI" id="CHEBI:18420"/>
    </cofactor>
</comment>
<feature type="binding site" evidence="6">
    <location>
        <begin position="189"/>
        <end position="193"/>
    </location>
    <ligand>
        <name>AMP</name>
        <dbReference type="ChEBI" id="CHEBI:456215"/>
    </ligand>
</feature>
<dbReference type="EMBL" id="CP046161">
    <property type="protein sequence ID" value="QKO29913.1"/>
    <property type="molecule type" value="Genomic_DNA"/>
</dbReference>
<dbReference type="NCBIfam" id="TIGR00196">
    <property type="entry name" value="yjeF_cterm"/>
    <property type="match status" value="1"/>
</dbReference>
<dbReference type="PROSITE" id="PS51383">
    <property type="entry name" value="YJEF_C_3"/>
    <property type="match status" value="1"/>
</dbReference>
<evidence type="ECO:0000313" key="8">
    <source>
        <dbReference type="EMBL" id="QKN23409.1"/>
    </source>
</evidence>
<organism evidence="8 10">
    <name type="scientific">Caproicibacterium lactatifermentans</name>
    <dbReference type="NCBI Taxonomy" id="2666138"/>
    <lineage>
        <taxon>Bacteria</taxon>
        <taxon>Bacillati</taxon>
        <taxon>Bacillota</taxon>
        <taxon>Clostridia</taxon>
        <taxon>Eubacteriales</taxon>
        <taxon>Oscillospiraceae</taxon>
        <taxon>Caproicibacterium</taxon>
    </lineage>
</organism>
<dbReference type="SUPFAM" id="SSF53613">
    <property type="entry name" value="Ribokinase-like"/>
    <property type="match status" value="1"/>
</dbReference>
<dbReference type="EC" id="4.2.1.136" evidence="6"/>
<keyword evidence="2 6" id="KW-0067">ATP-binding</keyword>
<dbReference type="Proteomes" id="UP000501316">
    <property type="component" value="Chromosome"/>
</dbReference>
<dbReference type="Proteomes" id="UP000509623">
    <property type="component" value="Chromosome"/>
</dbReference>
<evidence type="ECO:0000256" key="5">
    <source>
        <dbReference type="ARBA" id="ARBA00023239"/>
    </source>
</evidence>
<reference evidence="9" key="3">
    <citation type="journal article" date="2022" name="Int. J. Syst. Evol. Microbiol.">
        <title>Caproicibacterium lactatifermentans sp. nov., isolated from pit clay used for the production of Chinese strong aroma-type liquor.</title>
        <authorList>
            <person name="Wang H."/>
            <person name="Gu Y."/>
            <person name="Zhao D."/>
            <person name="Qiao Z."/>
            <person name="Zheng J."/>
            <person name="Gao J."/>
            <person name="Ren C."/>
            <person name="Xu Y."/>
        </authorList>
    </citation>
    <scope>NUCLEOTIDE SEQUENCE</scope>
    <source>
        <strain evidence="9">JNU-WLY1368</strain>
    </source>
</reference>
<dbReference type="GO" id="GO:0110051">
    <property type="term" value="P:metabolite repair"/>
    <property type="evidence" value="ECO:0007669"/>
    <property type="project" value="TreeGrafter"/>
</dbReference>
<dbReference type="RefSeq" id="WP_086036436.1">
    <property type="nucleotide sequence ID" value="NZ_CP046051.1"/>
</dbReference>
<accession>A0A859DPD8</accession>
<evidence type="ECO:0000256" key="2">
    <source>
        <dbReference type="ARBA" id="ARBA00022840"/>
    </source>
</evidence>
<dbReference type="EMBL" id="CP046051">
    <property type="protein sequence ID" value="QKN23409.1"/>
    <property type="molecule type" value="Genomic_DNA"/>
</dbReference>
<reference evidence="9" key="2">
    <citation type="journal article" date="2021" name="Appl. Environ. Microbiol.">
        <title>Adaptability of a Caproate-Producing Bacterium Contributes to Its Dominance in an Anaerobic Fermentation System.</title>
        <authorList>
            <person name="Wang H."/>
            <person name="Gu Y."/>
            <person name="Zhou W."/>
            <person name="Zhao D."/>
            <person name="Qiao Z."/>
            <person name="Zheng J."/>
            <person name="Gao J."/>
            <person name="Chen X."/>
            <person name="Ren C."/>
            <person name="Xu Y."/>
        </authorList>
    </citation>
    <scope>NUCLEOTIDE SEQUENCE</scope>
    <source>
        <strain evidence="9">JNU-WLY1368</strain>
    </source>
</reference>
<dbReference type="KEGG" id="clf:GJQ69_02220"/>
<sequence length="284" mass="29842">MNWIPEQLAFSVAKQRPKDSNKGTFGRLLCICGSAGMAGAAMLCTGAALRCGTGLVDAALPESIYPIVASRLPEAVYTVYREDDFSPVLHSLRKASACVLGCGLSTAHPERVRNVLRACCDPLVLDADGLNCIAEDVSVLDTVSAPLVLTPHPGEMARLLHCSVEDVQADRVGAAASFAAEHKVILVLKGAGTLVAAPDGRLLKNPTGNPGMARGGSGDLLAGMIGAFLAQGIEPYTAAAAAVYLHGLAGDRCAARFSQQAMLPHDMLNELPRIFLRIENTRRI</sequence>
<evidence type="ECO:0000259" key="7">
    <source>
        <dbReference type="PROSITE" id="PS51383"/>
    </source>
</evidence>
<evidence type="ECO:0000256" key="1">
    <source>
        <dbReference type="ARBA" id="ARBA00022741"/>
    </source>
</evidence>
<feature type="binding site" evidence="6">
    <location>
        <position position="218"/>
    </location>
    <ligand>
        <name>AMP</name>
        <dbReference type="ChEBI" id="CHEBI:456215"/>
    </ligand>
</feature>
<dbReference type="Gene3D" id="3.40.1190.20">
    <property type="match status" value="1"/>
</dbReference>
<dbReference type="GO" id="GO:0005524">
    <property type="term" value="F:ATP binding"/>
    <property type="evidence" value="ECO:0007669"/>
    <property type="project" value="UniProtKB-KW"/>
</dbReference>
<gene>
    <name evidence="6" type="primary">nnrD</name>
    <name evidence="8" type="ORF">GJQ69_02220</name>
    <name evidence="9" type="ORF">GKP14_02140</name>
</gene>
<dbReference type="GO" id="GO:0046496">
    <property type="term" value="P:nicotinamide nucleotide metabolic process"/>
    <property type="evidence" value="ECO:0007669"/>
    <property type="project" value="UniProtKB-UniRule"/>
</dbReference>